<dbReference type="Pfam" id="PF00106">
    <property type="entry name" value="adh_short"/>
    <property type="match status" value="1"/>
</dbReference>
<dbReference type="Proteomes" id="UP001244011">
    <property type="component" value="Unassembled WGS sequence"/>
</dbReference>
<comment type="caution">
    <text evidence="4">The sequence shown here is derived from an EMBL/GenBank/DDBJ whole genome shotgun (WGS) entry which is preliminary data.</text>
</comment>
<gene>
    <name evidence="4" type="ORF">QBC33DRAFT_177986</name>
</gene>
<dbReference type="PRINTS" id="PR00081">
    <property type="entry name" value="GDHRDH"/>
</dbReference>
<dbReference type="GeneID" id="85305600"/>
<evidence type="ECO:0000313" key="5">
    <source>
        <dbReference type="Proteomes" id="UP001244011"/>
    </source>
</evidence>
<dbReference type="InterPro" id="IPR036291">
    <property type="entry name" value="NAD(P)-bd_dom_sf"/>
</dbReference>
<evidence type="ECO:0000313" key="4">
    <source>
        <dbReference type="EMBL" id="KAK1764951.1"/>
    </source>
</evidence>
<evidence type="ECO:0000256" key="2">
    <source>
        <dbReference type="ARBA" id="ARBA00022857"/>
    </source>
</evidence>
<dbReference type="PANTHER" id="PTHR24320">
    <property type="entry name" value="RETINOL DEHYDROGENASE"/>
    <property type="match status" value="1"/>
</dbReference>
<keyword evidence="2" id="KW-0521">NADP</keyword>
<dbReference type="RefSeq" id="XP_060281164.1">
    <property type="nucleotide sequence ID" value="XM_060422413.1"/>
</dbReference>
<evidence type="ECO:0000256" key="1">
    <source>
        <dbReference type="ARBA" id="ARBA00006484"/>
    </source>
</evidence>
<reference evidence="4" key="1">
    <citation type="submission" date="2023-06" db="EMBL/GenBank/DDBJ databases">
        <title>Genome-scale phylogeny and comparative genomics of the fungal order Sordariales.</title>
        <authorList>
            <consortium name="Lawrence Berkeley National Laboratory"/>
            <person name="Hensen N."/>
            <person name="Bonometti L."/>
            <person name="Westerberg I."/>
            <person name="Brannstrom I.O."/>
            <person name="Guillou S."/>
            <person name="Cros-Aarteil S."/>
            <person name="Calhoun S."/>
            <person name="Haridas S."/>
            <person name="Kuo A."/>
            <person name="Mondo S."/>
            <person name="Pangilinan J."/>
            <person name="Riley R."/>
            <person name="Labutti K."/>
            <person name="Andreopoulos B."/>
            <person name="Lipzen A."/>
            <person name="Chen C."/>
            <person name="Yanf M."/>
            <person name="Daum C."/>
            <person name="Ng V."/>
            <person name="Clum A."/>
            <person name="Steindorff A."/>
            <person name="Ohm R."/>
            <person name="Martin F."/>
            <person name="Silar P."/>
            <person name="Natvig D."/>
            <person name="Lalanne C."/>
            <person name="Gautier V."/>
            <person name="Ament-Velasquez S.L."/>
            <person name="Kruys A."/>
            <person name="Hutchinson M.I."/>
            <person name="Powell A.J."/>
            <person name="Barry K."/>
            <person name="Miller A.N."/>
            <person name="Grigoriev I.V."/>
            <person name="Debuchy R."/>
            <person name="Gladieux P."/>
            <person name="Thoren M.H."/>
            <person name="Johannesson H."/>
        </authorList>
    </citation>
    <scope>NUCLEOTIDE SEQUENCE</scope>
    <source>
        <strain evidence="4">8032-3</strain>
    </source>
</reference>
<organism evidence="4 5">
    <name type="scientific">Phialemonium atrogriseum</name>
    <dbReference type="NCBI Taxonomy" id="1093897"/>
    <lineage>
        <taxon>Eukaryota</taxon>
        <taxon>Fungi</taxon>
        <taxon>Dikarya</taxon>
        <taxon>Ascomycota</taxon>
        <taxon>Pezizomycotina</taxon>
        <taxon>Sordariomycetes</taxon>
        <taxon>Sordariomycetidae</taxon>
        <taxon>Cephalothecales</taxon>
        <taxon>Cephalothecaceae</taxon>
        <taxon>Phialemonium</taxon>
    </lineage>
</organism>
<dbReference type="SUPFAM" id="SSF51735">
    <property type="entry name" value="NAD(P)-binding Rossmann-fold domains"/>
    <property type="match status" value="1"/>
</dbReference>
<keyword evidence="5" id="KW-1185">Reference proteome</keyword>
<evidence type="ECO:0008006" key="6">
    <source>
        <dbReference type="Google" id="ProtNLM"/>
    </source>
</evidence>
<name>A0AAJ0FDU9_9PEZI</name>
<sequence>MSLYSTYNQFFPPKPTFTEKDVPSQAGRVFIVTGGNSGIGYELCKILYGKGATVYMTTRSKERAEAAIKTITQADQPPQTPGQLKFLTLDLNDLTSVKSAAASFARQESKLDVLWNNAGQGGYGLPVGAKTVQGLEAFVGAHCVATLLFTELLLPQLRAAVATTSAPGSVRVVWTSSFLAEKATPWGGVEFEKLAEGTADAVRNYGVSKLGGWMLAREAARRHGGEGIVSVAQNPGNLNSNVYAGMSPFLKFFVRLVLYHPRFGAYTELYAGLSPDVSLENNGAYVIPWGRIQADADFSREDIVRAITPEEDGGLGYDKKFWEWCEQQWKPFV</sequence>
<dbReference type="Gene3D" id="3.40.50.720">
    <property type="entry name" value="NAD(P)-binding Rossmann-like Domain"/>
    <property type="match status" value="1"/>
</dbReference>
<dbReference type="AlphaFoldDB" id="A0AAJ0FDU9"/>
<proteinExistence type="inferred from homology"/>
<comment type="similarity">
    <text evidence="1">Belongs to the short-chain dehydrogenases/reductases (SDR) family.</text>
</comment>
<dbReference type="GO" id="GO:0016491">
    <property type="term" value="F:oxidoreductase activity"/>
    <property type="evidence" value="ECO:0007669"/>
    <property type="project" value="UniProtKB-KW"/>
</dbReference>
<keyword evidence="3" id="KW-0560">Oxidoreductase</keyword>
<dbReference type="PANTHER" id="PTHR24320:SF236">
    <property type="entry name" value="SHORT-CHAIN DEHYDROGENASE-RELATED"/>
    <property type="match status" value="1"/>
</dbReference>
<protein>
    <recommendedName>
        <fullName evidence="6">Short-chain dehydrogenase</fullName>
    </recommendedName>
</protein>
<dbReference type="EMBL" id="MU839017">
    <property type="protein sequence ID" value="KAK1764951.1"/>
    <property type="molecule type" value="Genomic_DNA"/>
</dbReference>
<accession>A0AAJ0FDU9</accession>
<dbReference type="InterPro" id="IPR002347">
    <property type="entry name" value="SDR_fam"/>
</dbReference>
<evidence type="ECO:0000256" key="3">
    <source>
        <dbReference type="ARBA" id="ARBA00023002"/>
    </source>
</evidence>